<keyword evidence="4" id="KW-1185">Reference proteome</keyword>
<dbReference type="EMBL" id="UYRW01011657">
    <property type="protein sequence ID" value="VDM99800.1"/>
    <property type="molecule type" value="Genomic_DNA"/>
</dbReference>
<organism evidence="2 4">
    <name type="scientific">Onchocerca ochengi</name>
    <name type="common">Filarial nematode worm</name>
    <dbReference type="NCBI Taxonomy" id="42157"/>
    <lineage>
        <taxon>Eukaryota</taxon>
        <taxon>Metazoa</taxon>
        <taxon>Ecdysozoa</taxon>
        <taxon>Nematoda</taxon>
        <taxon>Chromadorea</taxon>
        <taxon>Rhabditida</taxon>
        <taxon>Spirurina</taxon>
        <taxon>Spiruromorpha</taxon>
        <taxon>Filarioidea</taxon>
        <taxon>Onchocercidae</taxon>
        <taxon>Onchocerca</taxon>
    </lineage>
</organism>
<feature type="compositionally biased region" description="Low complexity" evidence="1">
    <location>
        <begin position="24"/>
        <end position="33"/>
    </location>
</feature>
<gene>
    <name evidence="2" type="ORF">NOO_LOCUS12702</name>
    <name evidence="3" type="ORF">NOO_LOCUS12731</name>
</gene>
<sequence>RSELSGTDGVNGAESVEIHRPTDSTDSGLGSDSANTIKNKMEK</sequence>
<name>A0A3P7L259_ONCOC</name>
<dbReference type="Proteomes" id="UP000271087">
    <property type="component" value="Unassembled WGS sequence"/>
</dbReference>
<dbReference type="EMBL" id="UYRW01011771">
    <property type="protein sequence ID" value="VDM99874.1"/>
    <property type="molecule type" value="Genomic_DNA"/>
</dbReference>
<evidence type="ECO:0000313" key="4">
    <source>
        <dbReference type="Proteomes" id="UP000271087"/>
    </source>
</evidence>
<feature type="region of interest" description="Disordered" evidence="1">
    <location>
        <begin position="1"/>
        <end position="43"/>
    </location>
</feature>
<reference evidence="2 4" key="1">
    <citation type="submission" date="2018-08" db="EMBL/GenBank/DDBJ databases">
        <authorList>
            <person name="Laetsch R D."/>
            <person name="Stevens L."/>
            <person name="Kumar S."/>
            <person name="Blaxter L. M."/>
        </authorList>
    </citation>
    <scope>NUCLEOTIDE SEQUENCE [LARGE SCALE GENOMIC DNA]</scope>
</reference>
<protein>
    <submittedName>
        <fullName evidence="2">Uncharacterized protein</fullName>
    </submittedName>
</protein>
<feature type="compositionally biased region" description="Polar residues" evidence="1">
    <location>
        <begin position="34"/>
        <end position="43"/>
    </location>
</feature>
<proteinExistence type="predicted"/>
<evidence type="ECO:0000313" key="3">
    <source>
        <dbReference type="EMBL" id="VDM99874.1"/>
    </source>
</evidence>
<evidence type="ECO:0000313" key="2">
    <source>
        <dbReference type="EMBL" id="VDM99800.1"/>
    </source>
</evidence>
<feature type="non-terminal residue" evidence="2">
    <location>
        <position position="1"/>
    </location>
</feature>
<accession>A0A3P7L259</accession>
<dbReference type="AlphaFoldDB" id="A0A3P7L259"/>
<evidence type="ECO:0000256" key="1">
    <source>
        <dbReference type="SAM" id="MobiDB-lite"/>
    </source>
</evidence>